<evidence type="ECO:0000313" key="2">
    <source>
        <dbReference type="EMBL" id="QXM06050.1"/>
    </source>
</evidence>
<evidence type="ECO:0000313" key="3">
    <source>
        <dbReference type="Proteomes" id="UP000886818"/>
    </source>
</evidence>
<sequence>MSQKIVDNSKKIEKNILKLLIIASILLMICQILHKFENGHILLRKEIILRKGRIVWTI</sequence>
<keyword evidence="1" id="KW-1133">Transmembrane helix</keyword>
<feature type="transmembrane region" description="Helical" evidence="1">
    <location>
        <begin position="16"/>
        <end position="34"/>
    </location>
</feature>
<name>A0ABX8RDR6_9CLOT</name>
<organism evidence="2 3">
    <name type="scientific">Crassaminicella indica</name>
    <dbReference type="NCBI Taxonomy" id="2855394"/>
    <lineage>
        <taxon>Bacteria</taxon>
        <taxon>Bacillati</taxon>
        <taxon>Bacillota</taxon>
        <taxon>Clostridia</taxon>
        <taxon>Eubacteriales</taxon>
        <taxon>Clostridiaceae</taxon>
        <taxon>Crassaminicella</taxon>
    </lineage>
</organism>
<keyword evidence="1" id="KW-0812">Transmembrane</keyword>
<keyword evidence="1" id="KW-0472">Membrane</keyword>
<protein>
    <submittedName>
        <fullName evidence="2">Uncharacterized protein</fullName>
    </submittedName>
</protein>
<accession>A0ABX8RDR6</accession>
<reference evidence="2" key="1">
    <citation type="submission" date="2021-07" db="EMBL/GenBank/DDBJ databases">
        <title>Complete genome sequence of Crassaminicella sp. 143-21, isolated from a deep-sea hydrothermal vent.</title>
        <authorList>
            <person name="Li X."/>
        </authorList>
    </citation>
    <scope>NUCLEOTIDE SEQUENCE</scope>
    <source>
        <strain evidence="2">143-21</strain>
    </source>
</reference>
<dbReference type="EMBL" id="CP078093">
    <property type="protein sequence ID" value="QXM06050.1"/>
    <property type="molecule type" value="Genomic_DNA"/>
</dbReference>
<dbReference type="RefSeq" id="WP_218282747.1">
    <property type="nucleotide sequence ID" value="NZ_CP078093.1"/>
</dbReference>
<proteinExistence type="predicted"/>
<gene>
    <name evidence="2" type="ORF">KVH43_11955</name>
</gene>
<dbReference type="Proteomes" id="UP000886818">
    <property type="component" value="Chromosome"/>
</dbReference>
<evidence type="ECO:0000256" key="1">
    <source>
        <dbReference type="SAM" id="Phobius"/>
    </source>
</evidence>
<keyword evidence="3" id="KW-1185">Reference proteome</keyword>